<evidence type="ECO:0000313" key="2">
    <source>
        <dbReference type="Proteomes" id="UP000249163"/>
    </source>
</evidence>
<proteinExistence type="predicted"/>
<dbReference type="Proteomes" id="UP000249163">
    <property type="component" value="Chromosome"/>
</dbReference>
<evidence type="ECO:0000313" key="1">
    <source>
        <dbReference type="EMBL" id="AWV35150.1"/>
    </source>
</evidence>
<dbReference type="AlphaFoldDB" id="A0AAD0KL15"/>
<organism evidence="1 2">
    <name type="scientific">Paenibacillus odorifer</name>
    <dbReference type="NCBI Taxonomy" id="189426"/>
    <lineage>
        <taxon>Bacteria</taxon>
        <taxon>Bacillati</taxon>
        <taxon>Bacillota</taxon>
        <taxon>Bacilli</taxon>
        <taxon>Bacillales</taxon>
        <taxon>Paenibacillaceae</taxon>
        <taxon>Paenibacillus</taxon>
    </lineage>
</organism>
<sequence>MAQQQMYSAIANSPGTELSAAITAAVTTIPVVTGSVLPEGPNIITIGVDETSETVLYTSKSGNSLIGCTRGFGGTTAKGWAVASRVARYYTAYDHEAFRKNLTDLSGVTSESTTDVILAAGQQILNATKNARLQGLKVQGRTLIEVLGGAGNFEVDSNGDGIADGFSQSLRGATPTLSTVNAIYGLKAQRITTTANDSGTDRFLGKATKWTVGKNYIALVDVITDGTSIAGLRAVHGTPTNATAQAWTTTNKLLYTKFSPTESGSFEEIRIENRNSLGTVGWVQFDGLRIFEVSAAEYAAIDSMTPNQISQRWPFVPPGINGVDGLWVRRYGKNLLPSVPDTLHANAKMNGPYDMVLNATATAQVSPIAIAALPSKTYTFSAEMSATAGSAVFNVFSVDAAGVSTYLAEINSGTTSKTFATPSTCVSLRLQPYGNAVGTFTFKNWQLELGSTATTFQPREDSLIAFGGVELHANPTDGSEPDILREVNGRYEVTRLWREITLSGLQDWTVLSTHTGYKRLRSLGIAPTLSDSSISALVKFDGKVLTQTFSDVPSSAAADVYRTSASGNTTVTVSSTDSGWGDSYTPSADEIKAYFNGYQMGSVSGATFTTPYVSGTKAWRFVMGDTSTGTSTLPTDQNYGHVGWKPYQLLYRLATPVTETVQEDGSLSLIEGDNFIEVGSGYVSRERITPYLWNSYYESNISIVGMESAKLKYKVFSIMSVYESSRLFQKWRRITFGLADTLYGERFNIAQADYDSSQAYSVSYIKLDKSPVPSVAGFYAASEKAQLHDLTDAVTEISSTVSALGAKKAEKDTPAWLYPTLLNGWVQFTSIISSASFYKDSFGIVHVRGTISSGVSAADTLLFMLPVGYRPAIQTVVTASSSNGTAMSTGIMDITTSGRVSLGASGGVFYNGLLVLDFSFSTV</sequence>
<gene>
    <name evidence="1" type="ORF">CD191_22330</name>
</gene>
<dbReference type="EMBL" id="CP021965">
    <property type="protein sequence ID" value="AWV35150.1"/>
    <property type="molecule type" value="Genomic_DNA"/>
</dbReference>
<dbReference type="RefSeq" id="WP_111505141.1">
    <property type="nucleotide sequence ID" value="NZ_CP021965.1"/>
</dbReference>
<name>A0AAD0KL15_9BACL</name>
<accession>A0AAD0KL15</accession>
<reference evidence="1 2" key="1">
    <citation type="submission" date="2017-06" db="EMBL/GenBank/DDBJ databases">
        <title>Complete genome sequence of Paenibacillus odorifer CBA7130.</title>
        <authorList>
            <person name="Nam Y.-D."/>
            <person name="Kang J."/>
            <person name="Chung W.-H."/>
        </authorList>
    </citation>
    <scope>NUCLEOTIDE SEQUENCE [LARGE SCALE GENOMIC DNA]</scope>
    <source>
        <strain evidence="1 2">CBA7130</strain>
    </source>
</reference>
<protein>
    <submittedName>
        <fullName evidence="1">Uncharacterized protein</fullName>
    </submittedName>
</protein>